<sequence length="1633" mass="183054">MLEKFIVKHAYDLFCISIVTKLLGRIYYTKEGAPKPGILPPNISAAVNGVAFCGTLAGQLFFGLLGDKLGRKKVYGITLAIMVFCSIASGLSFGHTAKGVMTMLCFFRFWLGFGIGDDNPLSATIMSEYANKRTRGAFIAAVFAVQGFGILAGGIASLIISSAFKRKYNAPPYSLNPKESLVPQANYIWRIILMFRAIPVALTYYRRMKIPKTARYTALVAKKVDQAAMDMSKVLQVNLRDEEQEKTDHYKEVGRRWIIVLWLIQQAIYSSTWSSLACAVGWIPPAKTMSAIGEVYRIARAQTLISLCSIVPGYWFRVFFTDTMGRFAIQLMGFFFMTVFMFALAIPYHHWTLPSNRIGFAVMYSLTFFLANFGPNATTFVVPAEIFQARLRSTCHGISATAGKAGAIAGAFGFLYAAQSKNPNETDSGCPPGVGMQNALIILGVANFLQLVCTLLVPETKGKSLEELRVLVKKASSRSLSKMEEESSLELLQRYRRDRKILLDFILSGSLIKKVVMPPGAVTLDDVDLDQVSVDYVLNCAKKGGMLELSEAIRDYHDNTGLPQMNNTGSVGEFFLVTDPEISGSPPKRAPPTVPDCPPPPVYTPPPVLSPSPDLTPPIADVASLPVASNVSKSESFNSTQIHELNVDDIEDFEDDDDVEEVTNIRMSRRNRNDAADLAAKLPSFVTGITDDDLRETAYEILLACAGASGGLIVPAKEKKKDKRSKLMRKLGRSKTESIVSQSQRAPGLVGLLETMRVQMEISEVMDIRTRQGLLNALSGKVGKRMDALLVPLELLCCISRSEFSDKKAYIRWQKRQLNILEEGLINQPAVGFGESGRKASELRILLAKIEESEVCYTATWFTMFFITFFANCYLPLEIPCPVDTFKFLPSSTGELQRTECLRALREMAIPLAERPSRGDLTGEVCHWADGYHLNVRLYEKLLLSVFDVLDEGKLTEEVEEMLELFKSTWRVLGITETIHYTCFAWVLFRQYVITNDHGILQHAIEQLNKIPMKEHRGAQERLHLKSLCTKIEGEQGSRDVSFLHSFLSPIQKWADKHLGDYHLHFAEDSLLMENIVAVAMISRRLLVEEPETAVMQSTSVSDRDQIELYISSSIKNAFARMLQVVDKSDTRHEHPLALLAEESKKLVKKDSTMFMPILSQRHPQATFVSASLLHRLYGNKLKPFLDGAEHLTEDAVSVFPAADRLEQFIIALITSECEEETAQVLCKRLSLYQIESVSGTLVLRWVNSQLGRILGWVERAIAQERWDPISPQQRHGSSIVEVYRIVEETVDQFFALKVPMRSSELSSLFRGIDNAFQVYANHVVEKLASKEDLIPPVPILTRYRKDSGIKAFVKKELFDPRLPDERKSIEINVLTTPTLCIQSNTLYYAISQLNKLEDSIWERWTRKKPSEKFIKKSIEGKSKSFAQKDSFDGSRKDINAAIDRICEFTGTKIIFWDLREPFIDNLYKPSVSQSRFEAVIEPLDAELSQLCNIIVEPLRDRIVTSLLQAALDGLYRVLLDGGPFRLFSTGDAKLLEEDLEVLKEFFISGGDGLPRGVVENQVARVRHVVKLHGYETRELIEDLKSAGGLEMQGSRSKLGADSKTLVRILCHRTDPEASQFLKKQYKIPKSTA</sequence>
<feature type="transmembrane region" description="Helical" evidence="9">
    <location>
        <begin position="259"/>
        <end position="283"/>
    </location>
</feature>
<feature type="transmembrane region" description="Helical" evidence="9">
    <location>
        <begin position="295"/>
        <end position="315"/>
    </location>
</feature>
<dbReference type="FunFam" id="1.20.1250.20:FF:000175">
    <property type="entry name" value="Inorganic phosphate transporter 1-6"/>
    <property type="match status" value="1"/>
</dbReference>
<evidence type="ECO:0000313" key="14">
    <source>
        <dbReference type="Proteomes" id="UP001187192"/>
    </source>
</evidence>
<dbReference type="InterPro" id="IPR005828">
    <property type="entry name" value="MFS_sugar_transport-like"/>
</dbReference>
<keyword evidence="6 9" id="KW-1133">Transmembrane helix</keyword>
<evidence type="ECO:0000259" key="12">
    <source>
        <dbReference type="PROSITE" id="PS51259"/>
    </source>
</evidence>
<dbReference type="InterPro" id="IPR020846">
    <property type="entry name" value="MFS_dom"/>
</dbReference>
<evidence type="ECO:0000256" key="5">
    <source>
        <dbReference type="ARBA" id="ARBA00022847"/>
    </source>
</evidence>
<feature type="domain" description="Major facilitator superfamily (MFS) profile" evidence="10">
    <location>
        <begin position="1"/>
        <end position="462"/>
    </location>
</feature>
<evidence type="ECO:0008006" key="15">
    <source>
        <dbReference type="Google" id="ProtNLM"/>
    </source>
</evidence>
<dbReference type="GO" id="GO:0016020">
    <property type="term" value="C:membrane"/>
    <property type="evidence" value="ECO:0007669"/>
    <property type="project" value="UniProtKB-SubCell"/>
</dbReference>
<dbReference type="Pfam" id="PF25761">
    <property type="entry name" value="TPR_PATROL1"/>
    <property type="match status" value="1"/>
</dbReference>
<feature type="domain" description="MHD1" evidence="11">
    <location>
        <begin position="1197"/>
        <end position="1338"/>
    </location>
</feature>
<dbReference type="GO" id="GO:0015293">
    <property type="term" value="F:symporter activity"/>
    <property type="evidence" value="ECO:0007669"/>
    <property type="project" value="UniProtKB-KW"/>
</dbReference>
<feature type="transmembrane region" description="Helical" evidence="9">
    <location>
        <begin position="9"/>
        <end position="28"/>
    </location>
</feature>
<keyword evidence="5" id="KW-0769">Symport</keyword>
<feature type="transmembrane region" description="Helical" evidence="9">
    <location>
        <begin position="99"/>
        <end position="116"/>
    </location>
</feature>
<feature type="domain" description="MHD2" evidence="12">
    <location>
        <begin position="1474"/>
        <end position="1584"/>
    </location>
</feature>
<comment type="subcellular location">
    <subcellularLocation>
        <location evidence="1">Membrane</location>
        <topology evidence="1">Multi-pass membrane protein</topology>
    </subcellularLocation>
</comment>
<accession>A0AA88ANS1</accession>
<dbReference type="InterPro" id="IPR057984">
    <property type="entry name" value="PATROL1_C"/>
</dbReference>
<dbReference type="InterPro" id="IPR008528">
    <property type="entry name" value="unc-13_homologue"/>
</dbReference>
<dbReference type="GO" id="GO:0006817">
    <property type="term" value="P:phosphate ion transport"/>
    <property type="evidence" value="ECO:0007669"/>
    <property type="project" value="UniProtKB-KW"/>
</dbReference>
<feature type="transmembrane region" description="Helical" evidence="9">
    <location>
        <begin position="43"/>
        <end position="62"/>
    </location>
</feature>
<evidence type="ECO:0000259" key="10">
    <source>
        <dbReference type="PROSITE" id="PS50850"/>
    </source>
</evidence>
<dbReference type="Proteomes" id="UP001187192">
    <property type="component" value="Unassembled WGS sequence"/>
</dbReference>
<dbReference type="GO" id="GO:0031669">
    <property type="term" value="P:cellular response to nutrient levels"/>
    <property type="evidence" value="ECO:0007669"/>
    <property type="project" value="UniProtKB-ARBA"/>
</dbReference>
<evidence type="ECO:0000256" key="6">
    <source>
        <dbReference type="ARBA" id="ARBA00022989"/>
    </source>
</evidence>
<keyword evidence="2" id="KW-0813">Transport</keyword>
<dbReference type="SUPFAM" id="SSF103473">
    <property type="entry name" value="MFS general substrate transporter"/>
    <property type="match status" value="1"/>
</dbReference>
<keyword evidence="4 9" id="KW-0812">Transmembrane</keyword>
<evidence type="ECO:0000256" key="7">
    <source>
        <dbReference type="ARBA" id="ARBA00023136"/>
    </source>
</evidence>
<dbReference type="InterPro" id="IPR014772">
    <property type="entry name" value="Munc13_dom-2"/>
</dbReference>
<feature type="transmembrane region" description="Helical" evidence="9">
    <location>
        <begin position="74"/>
        <end position="93"/>
    </location>
</feature>
<dbReference type="GO" id="GO:0036377">
    <property type="term" value="P:arbuscular mycorrhizal association"/>
    <property type="evidence" value="ECO:0007669"/>
    <property type="project" value="UniProtKB-ARBA"/>
</dbReference>
<protein>
    <recommendedName>
        <fullName evidence="15">Major facilitator superfamily (MFS) profile domain-containing protein</fullName>
    </recommendedName>
</protein>
<evidence type="ECO:0000256" key="2">
    <source>
        <dbReference type="ARBA" id="ARBA00022448"/>
    </source>
</evidence>
<feature type="transmembrane region" description="Helical" evidence="9">
    <location>
        <begin position="137"/>
        <end position="164"/>
    </location>
</feature>
<name>A0AA88ANS1_FICCA</name>
<dbReference type="EMBL" id="BTGU01000058">
    <property type="protein sequence ID" value="GMN55575.1"/>
    <property type="molecule type" value="Genomic_DNA"/>
</dbReference>
<feature type="transmembrane region" description="Helical" evidence="9">
    <location>
        <begin position="187"/>
        <end position="205"/>
    </location>
</feature>
<comment type="caution">
    <text evidence="13">The sequence shown here is derived from an EMBL/GenBank/DDBJ whole genome shotgun (WGS) entry which is preliminary data.</text>
</comment>
<evidence type="ECO:0000256" key="3">
    <source>
        <dbReference type="ARBA" id="ARBA00022592"/>
    </source>
</evidence>
<proteinExistence type="inferred from homology"/>
<comment type="similarity">
    <text evidence="8">Belongs to the major facilitator superfamily. Phosphate:H(+) symporter (TC 2.A.1.9) family.</text>
</comment>
<dbReference type="Pfam" id="PF00083">
    <property type="entry name" value="Sugar_tr"/>
    <property type="match status" value="1"/>
</dbReference>
<evidence type="ECO:0000313" key="13">
    <source>
        <dbReference type="EMBL" id="GMN55575.1"/>
    </source>
</evidence>
<evidence type="ECO:0000256" key="1">
    <source>
        <dbReference type="ARBA" id="ARBA00004141"/>
    </source>
</evidence>
<organism evidence="13 14">
    <name type="scientific">Ficus carica</name>
    <name type="common">Common fig</name>
    <dbReference type="NCBI Taxonomy" id="3494"/>
    <lineage>
        <taxon>Eukaryota</taxon>
        <taxon>Viridiplantae</taxon>
        <taxon>Streptophyta</taxon>
        <taxon>Embryophyta</taxon>
        <taxon>Tracheophyta</taxon>
        <taxon>Spermatophyta</taxon>
        <taxon>Magnoliopsida</taxon>
        <taxon>eudicotyledons</taxon>
        <taxon>Gunneridae</taxon>
        <taxon>Pentapetalae</taxon>
        <taxon>rosids</taxon>
        <taxon>fabids</taxon>
        <taxon>Rosales</taxon>
        <taxon>Moraceae</taxon>
        <taxon>Ficeae</taxon>
        <taxon>Ficus</taxon>
    </lineage>
</organism>
<gene>
    <name evidence="13" type="ORF">TIFTF001_024683</name>
</gene>
<dbReference type="InterPro" id="IPR014770">
    <property type="entry name" value="Munc13_1"/>
</dbReference>
<keyword evidence="7 9" id="KW-0472">Membrane</keyword>
<feature type="transmembrane region" description="Helical" evidence="9">
    <location>
        <begin position="327"/>
        <end position="346"/>
    </location>
</feature>
<keyword evidence="14" id="KW-1185">Reference proteome</keyword>
<feature type="transmembrane region" description="Helical" evidence="9">
    <location>
        <begin position="358"/>
        <end position="382"/>
    </location>
</feature>
<dbReference type="PROSITE" id="PS51258">
    <property type="entry name" value="MHD1"/>
    <property type="match status" value="1"/>
</dbReference>
<dbReference type="CDD" id="cd17364">
    <property type="entry name" value="MFS_PhT"/>
    <property type="match status" value="1"/>
</dbReference>
<dbReference type="Gene3D" id="1.10.357.50">
    <property type="match status" value="1"/>
</dbReference>
<dbReference type="PANTHER" id="PTHR31280:SF2">
    <property type="entry name" value="PROTEIN UNC-13 HOMOLOG"/>
    <property type="match status" value="1"/>
</dbReference>
<reference evidence="13" key="1">
    <citation type="submission" date="2023-07" db="EMBL/GenBank/DDBJ databases">
        <title>draft genome sequence of fig (Ficus carica).</title>
        <authorList>
            <person name="Takahashi T."/>
            <person name="Nishimura K."/>
        </authorList>
    </citation>
    <scope>NUCLEOTIDE SEQUENCE</scope>
</reference>
<dbReference type="PROSITE" id="PS50850">
    <property type="entry name" value="MFS"/>
    <property type="match status" value="1"/>
</dbReference>
<keyword evidence="3" id="KW-0592">Phosphate transport</keyword>
<feature type="transmembrane region" description="Helical" evidence="9">
    <location>
        <begin position="394"/>
        <end position="418"/>
    </location>
</feature>
<evidence type="ECO:0000256" key="8">
    <source>
        <dbReference type="ARBA" id="ARBA00044504"/>
    </source>
</evidence>
<dbReference type="PROSITE" id="PS51259">
    <property type="entry name" value="MHD2"/>
    <property type="match status" value="1"/>
</dbReference>
<dbReference type="InterPro" id="IPR036259">
    <property type="entry name" value="MFS_trans_sf"/>
</dbReference>
<evidence type="ECO:0000259" key="11">
    <source>
        <dbReference type="PROSITE" id="PS51258"/>
    </source>
</evidence>
<dbReference type="PANTHER" id="PTHR31280">
    <property type="entry name" value="PROTEIN UNC-13 HOMOLOG"/>
    <property type="match status" value="1"/>
</dbReference>
<evidence type="ECO:0000256" key="4">
    <source>
        <dbReference type="ARBA" id="ARBA00022692"/>
    </source>
</evidence>
<dbReference type="Gene3D" id="1.20.1250.20">
    <property type="entry name" value="MFS general substrate transporter like domains"/>
    <property type="match status" value="1"/>
</dbReference>
<evidence type="ECO:0000256" key="9">
    <source>
        <dbReference type="SAM" id="Phobius"/>
    </source>
</evidence>